<dbReference type="InterPro" id="IPR056789">
    <property type="entry name" value="LRR_R13L1-DRL21"/>
</dbReference>
<dbReference type="InterPro" id="IPR044974">
    <property type="entry name" value="Disease_R_plants"/>
</dbReference>
<reference evidence="7" key="1">
    <citation type="submission" date="2025-08" db="UniProtKB">
        <authorList>
            <consortium name="RefSeq"/>
        </authorList>
    </citation>
    <scope>IDENTIFICATION</scope>
    <source>
        <tissue evidence="7">Leaf</tissue>
    </source>
</reference>
<dbReference type="InterPro" id="IPR006553">
    <property type="entry name" value="Leu-rich_rpt_Cys-con_subtyp"/>
</dbReference>
<dbReference type="InterPro" id="IPR027417">
    <property type="entry name" value="P-loop_NTPase"/>
</dbReference>
<dbReference type="SMART" id="SM00367">
    <property type="entry name" value="LRR_CC"/>
    <property type="match status" value="4"/>
</dbReference>
<dbReference type="PROSITE" id="PS50104">
    <property type="entry name" value="TIR"/>
    <property type="match status" value="1"/>
</dbReference>
<dbReference type="SMART" id="SM00369">
    <property type="entry name" value="LRR_TYP"/>
    <property type="match status" value="5"/>
</dbReference>
<feature type="domain" description="TIR" evidence="5">
    <location>
        <begin position="39"/>
        <end position="206"/>
    </location>
</feature>
<dbReference type="InterPro" id="IPR042197">
    <property type="entry name" value="Apaf_helical"/>
</dbReference>
<organism evidence="6 7">
    <name type="scientific">Rhodamnia argentea</name>
    <dbReference type="NCBI Taxonomy" id="178133"/>
    <lineage>
        <taxon>Eukaryota</taxon>
        <taxon>Viridiplantae</taxon>
        <taxon>Streptophyta</taxon>
        <taxon>Embryophyta</taxon>
        <taxon>Tracheophyta</taxon>
        <taxon>Spermatophyta</taxon>
        <taxon>Magnoliopsida</taxon>
        <taxon>eudicotyledons</taxon>
        <taxon>Gunneridae</taxon>
        <taxon>Pentapetalae</taxon>
        <taxon>rosids</taxon>
        <taxon>malvids</taxon>
        <taxon>Myrtales</taxon>
        <taxon>Myrtaceae</taxon>
        <taxon>Myrtoideae</taxon>
        <taxon>Myrteae</taxon>
        <taxon>Australasian group</taxon>
        <taxon>Rhodamnia</taxon>
    </lineage>
</organism>
<dbReference type="InterPro" id="IPR055414">
    <property type="entry name" value="LRR_R13L4/SHOC2-like"/>
</dbReference>
<evidence type="ECO:0000313" key="7">
    <source>
        <dbReference type="RefSeq" id="XP_048141455.1"/>
    </source>
</evidence>
<dbReference type="InterPro" id="IPR036390">
    <property type="entry name" value="WH_DNA-bd_sf"/>
</dbReference>
<protein>
    <submittedName>
        <fullName evidence="7">Disease resistance protein L6-like</fullName>
    </submittedName>
</protein>
<dbReference type="PANTHER" id="PTHR11017:SF570">
    <property type="entry name" value="DISEASE RESISTANCE PROTEIN (TIR-NBS CLASS)-RELATED"/>
    <property type="match status" value="1"/>
</dbReference>
<dbReference type="SUPFAM" id="SSF52540">
    <property type="entry name" value="P-loop containing nucleoside triphosphate hydrolases"/>
    <property type="match status" value="1"/>
</dbReference>
<gene>
    <name evidence="7" type="primary">LOC115744322</name>
</gene>
<dbReference type="InterPro" id="IPR002182">
    <property type="entry name" value="NB-ARC"/>
</dbReference>
<proteinExistence type="predicted"/>
<dbReference type="InterPro" id="IPR058192">
    <property type="entry name" value="WHD_ROQ1-like"/>
</dbReference>
<dbReference type="InterPro" id="IPR035897">
    <property type="entry name" value="Toll_tir_struct_dom_sf"/>
</dbReference>
<dbReference type="Proteomes" id="UP000827889">
    <property type="component" value="Chromosome 9"/>
</dbReference>
<keyword evidence="6" id="KW-1185">Reference proteome</keyword>
<keyword evidence="3" id="KW-0611">Plant defense</keyword>
<dbReference type="SUPFAM" id="SSF46785">
    <property type="entry name" value="Winged helix' DNA-binding domain"/>
    <property type="match status" value="1"/>
</dbReference>
<accession>A0ABM3HXY6</accession>
<dbReference type="SMART" id="SM00255">
    <property type="entry name" value="TIR"/>
    <property type="match status" value="1"/>
</dbReference>
<evidence type="ECO:0000256" key="3">
    <source>
        <dbReference type="ARBA" id="ARBA00022821"/>
    </source>
</evidence>
<name>A0ABM3HXY6_9MYRT</name>
<dbReference type="InterPro" id="IPR000157">
    <property type="entry name" value="TIR_dom"/>
</dbReference>
<dbReference type="PRINTS" id="PR00364">
    <property type="entry name" value="DISEASERSIST"/>
</dbReference>
<dbReference type="SUPFAM" id="SSF52058">
    <property type="entry name" value="L domain-like"/>
    <property type="match status" value="3"/>
</dbReference>
<dbReference type="InterPro" id="IPR003591">
    <property type="entry name" value="Leu-rich_rpt_typical-subtyp"/>
</dbReference>
<evidence type="ECO:0000256" key="4">
    <source>
        <dbReference type="SAM" id="MobiDB-lite"/>
    </source>
</evidence>
<dbReference type="Pfam" id="PF25019">
    <property type="entry name" value="LRR_R13L1-DRL21"/>
    <property type="match status" value="1"/>
</dbReference>
<keyword evidence="1" id="KW-0433">Leucine-rich repeat</keyword>
<keyword evidence="2" id="KW-0677">Repeat</keyword>
<evidence type="ECO:0000256" key="1">
    <source>
        <dbReference type="ARBA" id="ARBA00022614"/>
    </source>
</evidence>
<dbReference type="Gene3D" id="1.10.8.430">
    <property type="entry name" value="Helical domain of apoptotic protease-activating factors"/>
    <property type="match status" value="1"/>
</dbReference>
<feature type="region of interest" description="Disordered" evidence="4">
    <location>
        <begin position="16"/>
        <end position="36"/>
    </location>
</feature>
<sequence>MKRDLVLAHNFIQSNKKSTRRKADDTGASNSSAASAGSGDYDVFLSFSGKDTRKTFVDHLYHGLVDAGIRVFKDDNELREGEEIGTNLLQAIKNSKISIPILSPNYASSKWCLRELVEMIECMKSIGQVVLPIFYRVEPAHVRYQVESFGKTFSHLSQKYSGEDVAKWKQALQEVAALKGWESERTANGHEGKLVKKVVRKVLSELRKAFQLVVPEQLVGTKNAVKDILRLLDDNSSATQIVGIYGMGGIGKTTLAKVVYNKLSDQFEYRSFIADIRESSQRNGILCLRTRLIFDILNENGRVSNTDEAIGIMESRLKCKKVLILLDDVDDNQRIKALVGKYDRFKMGSRIIITTRTRSVLRDAGVNCKYELKEIAEDKSLILFSRHAFMMDSPPCEFEFLSRVVVSTTGGLPLALEVIGSFLYERNQEFWQDALKKLEDVPHEKVQEKPRISYDALSYEEKQIFLDIACFFVGTNSRYASYMWDASNFFPRMGIETLSHMSLIKIGDDGELRMHDQLKDLGREIVRQEDYVVPMNRSRLCVHEEALGVLQRNKGIQKVGVQALCLDEDSSQSEFTTEQLETLPNLRFLAVKGAKLIGDSRNLLPNLRWLAWIGCPALVPTSFHLEKLVILDLSRSDISELWEGWSHLQVAKQLKVLDLAYCCCLKVVPDLSAFQNLEILILEGCDSLERIPPSIGEAKGLVFLSLHACGKLQELPQEMGKLEELKGLYIGKTAIEEIPPCIGSLKKMEWLNAEGCESLVALPDSISDLVNLSILEVSNCSKLCRLPESIGSLVKLQSFLVGKKWTANDIQSDYSLCHIPNSIGKLEWLTELNLSFSGILELPESIGDLKKLKILDITHNGKLRSLPSTISKLGSLEILDASRCTSLGGEIHIDGLSSLKILRLRCTLVSGFPNAFNKLSCLEKLDLFGCKMLQSLPQSIGKLPSLRRLDLKCCNSLRSLPKLPRSLTVLEVTCQHRTLPRLSHLIHLKELTILDCRLLESMPELPSGLLKLHVRHCEELKELPSLSSLKFLSELELYSCIKLTEIKGLEPLKSLAKLTVSECQKFPNIDGLEHLESLRLLRMDTSSRLNDDRVEVRGLEKLKNLEELKVRGCQSLVRPDLLQLTHLKELNFSNCRNLVEIKGIERLKDLEVLDITGCSSLETLPDLSCFGNLRQLCIRRCPKLGDVQGLEKVAVLFK</sequence>
<dbReference type="Gene3D" id="3.80.10.10">
    <property type="entry name" value="Ribonuclease Inhibitor"/>
    <property type="match status" value="4"/>
</dbReference>
<dbReference type="SUPFAM" id="SSF52200">
    <property type="entry name" value="Toll/Interleukin receptor TIR domain"/>
    <property type="match status" value="1"/>
</dbReference>
<dbReference type="Pfam" id="PF01582">
    <property type="entry name" value="TIR"/>
    <property type="match status" value="1"/>
</dbReference>
<dbReference type="RefSeq" id="XP_048141455.1">
    <property type="nucleotide sequence ID" value="XM_048285498.1"/>
</dbReference>
<dbReference type="Gene3D" id="3.40.50.10140">
    <property type="entry name" value="Toll/interleukin-1 receptor homology (TIR) domain"/>
    <property type="match status" value="1"/>
</dbReference>
<dbReference type="Pfam" id="PF00931">
    <property type="entry name" value="NB-ARC"/>
    <property type="match status" value="1"/>
</dbReference>
<dbReference type="Gene3D" id="3.40.50.300">
    <property type="entry name" value="P-loop containing nucleotide triphosphate hydrolases"/>
    <property type="match status" value="1"/>
</dbReference>
<dbReference type="Pfam" id="PF23598">
    <property type="entry name" value="LRR_14"/>
    <property type="match status" value="1"/>
</dbReference>
<dbReference type="GeneID" id="115744322"/>
<dbReference type="InterPro" id="IPR032675">
    <property type="entry name" value="LRR_dom_sf"/>
</dbReference>
<dbReference type="PANTHER" id="PTHR11017">
    <property type="entry name" value="LEUCINE-RICH REPEAT-CONTAINING PROTEIN"/>
    <property type="match status" value="1"/>
</dbReference>
<dbReference type="Pfam" id="PF23282">
    <property type="entry name" value="WHD_ROQ1"/>
    <property type="match status" value="1"/>
</dbReference>
<feature type="compositionally biased region" description="Low complexity" evidence="4">
    <location>
        <begin position="26"/>
        <end position="36"/>
    </location>
</feature>
<evidence type="ECO:0000313" key="6">
    <source>
        <dbReference type="Proteomes" id="UP000827889"/>
    </source>
</evidence>
<evidence type="ECO:0000259" key="5">
    <source>
        <dbReference type="PROSITE" id="PS50104"/>
    </source>
</evidence>
<evidence type="ECO:0000256" key="2">
    <source>
        <dbReference type="ARBA" id="ARBA00022737"/>
    </source>
</evidence>